<dbReference type="SUPFAM" id="SSF51064">
    <property type="entry name" value="Head domain of nucleotide exchange factor GrpE"/>
    <property type="match status" value="1"/>
</dbReference>
<dbReference type="GO" id="GO:0006281">
    <property type="term" value="P:DNA repair"/>
    <property type="evidence" value="ECO:0007669"/>
    <property type="project" value="TreeGrafter"/>
</dbReference>
<evidence type="ECO:0000259" key="8">
    <source>
        <dbReference type="PROSITE" id="PS51194"/>
    </source>
</evidence>
<dbReference type="InterPro" id="IPR014001">
    <property type="entry name" value="Helicase_ATP-bd"/>
</dbReference>
<feature type="region of interest" description="Disordered" evidence="7">
    <location>
        <begin position="1241"/>
        <end position="1290"/>
    </location>
</feature>
<keyword evidence="3" id="KW-0547">Nucleotide-binding</keyword>
<feature type="compositionally biased region" description="Basic and acidic residues" evidence="7">
    <location>
        <begin position="1430"/>
        <end position="1450"/>
    </location>
</feature>
<dbReference type="GO" id="GO:0005634">
    <property type="term" value="C:nucleus"/>
    <property type="evidence" value="ECO:0007669"/>
    <property type="project" value="TreeGrafter"/>
</dbReference>
<evidence type="ECO:0000256" key="3">
    <source>
        <dbReference type="ARBA" id="ARBA00022741"/>
    </source>
</evidence>
<dbReference type="Gene3D" id="2.30.22.10">
    <property type="entry name" value="Head domain of nucleotide exchange factor GrpE"/>
    <property type="match status" value="1"/>
</dbReference>
<accession>A0A1Z5TEV1</accession>
<feature type="compositionally biased region" description="Acidic residues" evidence="7">
    <location>
        <begin position="1247"/>
        <end position="1259"/>
    </location>
</feature>
<evidence type="ECO:0000256" key="6">
    <source>
        <dbReference type="ARBA" id="ARBA00023186"/>
    </source>
</evidence>
<dbReference type="GO" id="GO:0042803">
    <property type="term" value="F:protein homodimerization activity"/>
    <property type="evidence" value="ECO:0007669"/>
    <property type="project" value="InterPro"/>
</dbReference>
<dbReference type="InParanoid" id="A0A1Z5TEV1"/>
<dbReference type="GO" id="GO:0005524">
    <property type="term" value="F:ATP binding"/>
    <property type="evidence" value="ECO:0007669"/>
    <property type="project" value="UniProtKB-KW"/>
</dbReference>
<dbReference type="SMART" id="SM00487">
    <property type="entry name" value="DEXDc"/>
    <property type="match status" value="1"/>
</dbReference>
<proteinExistence type="inferred from homology"/>
<sequence>MANTSFMPKPTSQSSGSDVSSGAEQSTPATSPESSNEAFFGPRMKAEANTGLSQDALGFRQDLRNYLPLGCITCRDYTTFDPTGEPAGWQDIDSVAVSYRNDAGVYGILSKLTEAGWIRLQSGRSLLDPAFITWRIYILPGDIGHRFIDRQNKRLWSALESLIPDVDVSRDTWEGRYTPETEQKFDPWATCDEGSLFYMFNTLPSPSPEKTLIEEKYAREALEDILDPTSQLPGLKTALYPYQRRSAGLMLQRESVSTLQLDPRLEQRTAPDGTTYYYSARDLLFLRQPRYYEACRGGILAETMGLGKTVILLAMILATKDHPPKVPTEYSTVGTRPKSGSLAEMAISAINRKAVPWKVEFDRIRHATGDDMQSCIDKIQNSPPCYHIPMEPQRWNRKTILPPPKKMTLASTTLIVVPRNLCKQWQSELMKHIDESALKVLVMEDLRRALPPPSELRTYDVVLFTRNRFEMEIRDGSDEQGRRILATQLACRCPYIGATRTRDCNCLRSNDLYDSPLKHLHFKRLIIDEGHFFSNSGSTAVSVANKLVKADHRWVVSGTPAKDLLGVEVDISGAESSWQTPGTTSSRDAVLEQRKSFNLKEDTAGAVKSLGSLATHFLKIRPWCPSDAGERKAEWDDYIYRHQDCRKRTFSGFSTGLRRTLEAMVVKTQPEDVERDIELPPLSHEIIRLEPSFYDKLTANLFTLVLTANAVTSERTDTDYLFHKNSAKARYHLIHNLRQSAFFWTGFSEADVEASIKNSSGYLSKDGTACSPEDRQLLTEMLACAEATKTTVGWASMSRSHELGLFVDNWPSESAEHWAFSESQSPLLTGVSQLLEAQKYVNERAGTHDPGEGLAGAGIRSLAPAQHGTSKEEAKDVKRVEKPLLTKSGIPTSSLDGEPALKRRSSAGGRGAKSPQQKRITNTFKSTKPKSPKDQNIAKQEKDMSTTASPSTVSTPSGGARTSRKRRHSEIEFVQYPSDSEYLQSRIVGTTSAKLSYLVSQIVKYYQDEKILVFYDGDNIAYYIAQVLELLHIKHEIYAKSLAAHLKSEYVVRFDQEQQDRVLLMDVKQAAFGLNLSSASRIYFVNPVCRPNIEAQAIKRAHRIGQTRKVHVETLVLKGSIEEKMLERSKRMTRVEHMDAKVLEDDGGMQEIIQSARLIPLTEDEKNGSAQMALLEEPQQLWGRPGWQETVQTLPSDPLPNEKKRKKTKFNDVTNPQDDMRMIDEDHEADSKLKRQVLAFADRTNPDQDETLVDTDASDNEPLMSRRRRKLSSGSAAVRSGDTRLKNDANPFLNQMAPMEQLAPIPSPLTSPKREVSLHDGRTLRRGVPAAPSESIERRSRVDLKDDVSSPWNQGALFQYPAPSREDGDKGELLRNIQPIRRAMSTSPFTAQRAAAPLTSQRLGSQRRWQSQEAEKKKDESGEQNSGDKAASEAGKEAENPLQKELDSKNREVIDLTDRVKRTAADFRNLQEQTKREVKASKDYALQRFAKDLLDSVDNLDRALSVVPAEKLNADANKDLVDLHSGLKMTETILMQTLKKHGIERFDPAENTEKFDANTMEATFMAPQQGKEDGTVFYTQSKGFLLNGRVLRAPKVGVVKNS</sequence>
<protein>
    <recommendedName>
        <fullName evidence="2">GrpE protein homolog, mitochondrial</fullName>
    </recommendedName>
</protein>
<evidence type="ECO:0000313" key="9">
    <source>
        <dbReference type="EMBL" id="OTA34552.1"/>
    </source>
</evidence>
<feature type="region of interest" description="Disordered" evidence="7">
    <location>
        <begin position="1303"/>
        <end position="1450"/>
    </location>
</feature>
<dbReference type="CDD" id="cd00446">
    <property type="entry name" value="GrpE"/>
    <property type="match status" value="1"/>
</dbReference>
<dbReference type="GO" id="GO:0016787">
    <property type="term" value="F:hydrolase activity"/>
    <property type="evidence" value="ECO:0007669"/>
    <property type="project" value="UniProtKB-KW"/>
</dbReference>
<dbReference type="PROSITE" id="PS51194">
    <property type="entry name" value="HELICASE_CTER"/>
    <property type="match status" value="1"/>
</dbReference>
<dbReference type="SUPFAM" id="SSF58014">
    <property type="entry name" value="Coiled-coil domain of nucleotide exchange factor GrpE"/>
    <property type="match status" value="1"/>
</dbReference>
<dbReference type="InterPro" id="IPR000330">
    <property type="entry name" value="SNF2_N"/>
</dbReference>
<dbReference type="PANTHER" id="PTHR45626">
    <property type="entry name" value="TRANSCRIPTION TERMINATION FACTOR 2-RELATED"/>
    <property type="match status" value="1"/>
</dbReference>
<dbReference type="InterPro" id="IPR050628">
    <property type="entry name" value="SNF2_RAD54_helicase_TF"/>
</dbReference>
<dbReference type="GO" id="GO:0006457">
    <property type="term" value="P:protein folding"/>
    <property type="evidence" value="ECO:0007669"/>
    <property type="project" value="InterPro"/>
</dbReference>
<evidence type="ECO:0000256" key="1">
    <source>
        <dbReference type="ARBA" id="ARBA00009054"/>
    </source>
</evidence>
<feature type="compositionally biased region" description="Polar residues" evidence="7">
    <location>
        <begin position="1398"/>
        <end position="1412"/>
    </location>
</feature>
<dbReference type="CDD" id="cd18793">
    <property type="entry name" value="SF2_C_SNF"/>
    <property type="match status" value="1"/>
</dbReference>
<evidence type="ECO:0000256" key="7">
    <source>
        <dbReference type="SAM" id="MobiDB-lite"/>
    </source>
</evidence>
<dbReference type="SUPFAM" id="SSF52540">
    <property type="entry name" value="P-loop containing nucleoside triphosphate hydrolases"/>
    <property type="match status" value="2"/>
</dbReference>
<feature type="compositionally biased region" description="Basic and acidic residues" evidence="7">
    <location>
        <begin position="869"/>
        <end position="884"/>
    </location>
</feature>
<dbReference type="PRINTS" id="PR00773">
    <property type="entry name" value="GRPEPROTEIN"/>
</dbReference>
<dbReference type="GO" id="GO:0051087">
    <property type="term" value="F:protein-folding chaperone binding"/>
    <property type="evidence" value="ECO:0007669"/>
    <property type="project" value="InterPro"/>
</dbReference>
<dbReference type="InterPro" id="IPR049730">
    <property type="entry name" value="SNF2/RAD54-like_C"/>
</dbReference>
<dbReference type="GO" id="GO:0000774">
    <property type="term" value="F:adenyl-nucleotide exchange factor activity"/>
    <property type="evidence" value="ECO:0007669"/>
    <property type="project" value="InterPro"/>
</dbReference>
<dbReference type="VEuPathDB" id="FungiDB:BTJ68_06702"/>
<dbReference type="Pfam" id="PF00271">
    <property type="entry name" value="Helicase_C"/>
    <property type="match status" value="1"/>
</dbReference>
<dbReference type="InterPro" id="IPR013805">
    <property type="entry name" value="GrpE_CC"/>
</dbReference>
<evidence type="ECO:0000256" key="4">
    <source>
        <dbReference type="ARBA" id="ARBA00022801"/>
    </source>
</evidence>
<feature type="region of interest" description="Disordered" evidence="7">
    <location>
        <begin position="863"/>
        <end position="969"/>
    </location>
</feature>
<organism evidence="9 10">
    <name type="scientific">Hortaea werneckii EXF-2000</name>
    <dbReference type="NCBI Taxonomy" id="1157616"/>
    <lineage>
        <taxon>Eukaryota</taxon>
        <taxon>Fungi</taxon>
        <taxon>Dikarya</taxon>
        <taxon>Ascomycota</taxon>
        <taxon>Pezizomycotina</taxon>
        <taxon>Dothideomycetes</taxon>
        <taxon>Dothideomycetidae</taxon>
        <taxon>Mycosphaerellales</taxon>
        <taxon>Teratosphaeriaceae</taxon>
        <taxon>Hortaea</taxon>
    </lineage>
</organism>
<dbReference type="GO" id="GO:0008094">
    <property type="term" value="F:ATP-dependent activity, acting on DNA"/>
    <property type="evidence" value="ECO:0007669"/>
    <property type="project" value="TreeGrafter"/>
</dbReference>
<evidence type="ECO:0000256" key="2">
    <source>
        <dbReference type="ARBA" id="ARBA00014521"/>
    </source>
</evidence>
<dbReference type="Gene3D" id="3.40.50.300">
    <property type="entry name" value="P-loop containing nucleotide triphosphate hydrolases"/>
    <property type="match status" value="2"/>
</dbReference>
<dbReference type="InterPro" id="IPR001650">
    <property type="entry name" value="Helicase_C-like"/>
</dbReference>
<feature type="compositionally biased region" description="Basic and acidic residues" evidence="7">
    <location>
        <begin position="1312"/>
        <end position="1323"/>
    </location>
</feature>
<dbReference type="OrthoDB" id="2801544at2759"/>
<feature type="compositionally biased region" description="Low complexity" evidence="7">
    <location>
        <begin position="945"/>
        <end position="960"/>
    </location>
</feature>
<feature type="region of interest" description="Disordered" evidence="7">
    <location>
        <begin position="1"/>
        <end position="39"/>
    </location>
</feature>
<dbReference type="EMBL" id="MUNK01000057">
    <property type="protein sequence ID" value="OTA34552.1"/>
    <property type="molecule type" value="Genomic_DNA"/>
</dbReference>
<dbReference type="Pfam" id="PF00176">
    <property type="entry name" value="SNF2-rel_dom"/>
    <property type="match status" value="1"/>
</dbReference>
<dbReference type="PANTHER" id="PTHR45626:SF51">
    <property type="entry name" value="SNF2-RELATED DOMAIN-CONTAINING PROTEIN"/>
    <property type="match status" value="1"/>
</dbReference>
<dbReference type="Gene3D" id="3.90.20.20">
    <property type="match status" value="1"/>
</dbReference>
<dbReference type="HAMAP" id="MF_01151">
    <property type="entry name" value="GrpE"/>
    <property type="match status" value="1"/>
</dbReference>
<keyword evidence="6" id="KW-0143">Chaperone</keyword>
<dbReference type="InterPro" id="IPR009012">
    <property type="entry name" value="GrpE_head"/>
</dbReference>
<dbReference type="Proteomes" id="UP000194280">
    <property type="component" value="Unassembled WGS sequence"/>
</dbReference>
<feature type="compositionally biased region" description="Basic and acidic residues" evidence="7">
    <location>
        <begin position="1335"/>
        <end position="1348"/>
    </location>
</feature>
<name>A0A1Z5TEV1_HORWE</name>
<dbReference type="Pfam" id="PF01025">
    <property type="entry name" value="GrpE"/>
    <property type="match status" value="1"/>
</dbReference>
<comment type="caution">
    <text evidence="9">The sequence shown here is derived from an EMBL/GenBank/DDBJ whole genome shotgun (WGS) entry which is preliminary data.</text>
</comment>
<evidence type="ECO:0000256" key="5">
    <source>
        <dbReference type="ARBA" id="ARBA00022840"/>
    </source>
</evidence>
<dbReference type="InterPro" id="IPR027417">
    <property type="entry name" value="P-loop_NTPase"/>
</dbReference>
<feature type="compositionally biased region" description="Low complexity" evidence="7">
    <location>
        <begin position="12"/>
        <end position="26"/>
    </location>
</feature>
<keyword evidence="4" id="KW-0378">Hydrolase</keyword>
<evidence type="ECO:0000313" key="10">
    <source>
        <dbReference type="Proteomes" id="UP000194280"/>
    </source>
</evidence>
<feature type="compositionally biased region" description="Polar residues" evidence="7">
    <location>
        <begin position="914"/>
        <end position="926"/>
    </location>
</feature>
<gene>
    <name evidence="9" type="ORF">BTJ68_06702</name>
</gene>
<dbReference type="InterPro" id="IPR000740">
    <property type="entry name" value="GrpE"/>
</dbReference>
<feature type="domain" description="Helicase C-terminal" evidence="8">
    <location>
        <begin position="998"/>
        <end position="1153"/>
    </location>
</feature>
<feature type="region of interest" description="Disordered" evidence="7">
    <location>
        <begin position="1192"/>
        <end position="1219"/>
    </location>
</feature>
<reference evidence="9 10" key="1">
    <citation type="submission" date="2017-01" db="EMBL/GenBank/DDBJ databases">
        <title>The recent genome duplication of the halophilic yeast Hortaea werneckii: insights from long-read sequencing.</title>
        <authorList>
            <person name="Sinha S."/>
            <person name="Flibotte S."/>
            <person name="Neira M."/>
            <person name="Lenassi M."/>
            <person name="Gostincar C."/>
            <person name="Stajich J.E."/>
            <person name="Nislow C.E."/>
        </authorList>
    </citation>
    <scope>NUCLEOTIDE SEQUENCE [LARGE SCALE GENOMIC DNA]</scope>
    <source>
        <strain evidence="9 10">EXF-2000</strain>
    </source>
</reference>
<keyword evidence="10" id="KW-1185">Reference proteome</keyword>
<feature type="compositionally biased region" description="Polar residues" evidence="7">
    <location>
        <begin position="27"/>
        <end position="37"/>
    </location>
</feature>
<comment type="similarity">
    <text evidence="1">Belongs to the GrpE family.</text>
</comment>
<feature type="compositionally biased region" description="Basic and acidic residues" evidence="7">
    <location>
        <begin position="1364"/>
        <end position="1373"/>
    </location>
</feature>
<dbReference type="STRING" id="1157616.A0A1Z5TEV1"/>
<keyword evidence="5" id="KW-0067">ATP-binding</keyword>